<keyword evidence="4" id="KW-1185">Reference proteome</keyword>
<dbReference type="HOGENOM" id="CLU_054077_1_0_1"/>
<accession>Q75BG0</accession>
<feature type="signal peptide" evidence="1">
    <location>
        <begin position="1"/>
        <end position="22"/>
    </location>
</feature>
<protein>
    <submittedName>
        <fullName evidence="2">ADL398Cp</fullName>
    </submittedName>
    <submittedName>
        <fullName evidence="3">AFR756Wp</fullName>
    </submittedName>
</protein>
<sequence>MKFISSMLLGAAALANVALADSEEFNFLGLRSGSKFHFSSVHADNGALKLGGKGEALSAVITDNGKLRLSDGKYAVVTASGPIIEGSEQDASTGFSVAEGYLKYAGNSAFVPISVGDSYELSVRPMDPSDIAISIRAQSKTNVGAAIPDFLANL</sequence>
<name>Q75BG0_EREGS</name>
<dbReference type="Proteomes" id="UP000000591">
    <property type="component" value="Chromosome IV"/>
</dbReference>
<dbReference type="KEGG" id="ago:AGOS_ADL398C"/>
<keyword evidence="1" id="KW-0732">Signal</keyword>
<dbReference type="RefSeq" id="NP_983698.1">
    <property type="nucleotide sequence ID" value="NM_209051.1"/>
</dbReference>
<reference evidence="4" key="3">
    <citation type="journal article" date="2013" name="G3 (Bethesda)">
        <title>Genomes of Ashbya fungi isolated from insects reveal four mating-type loci, numerous translocations, lack of transposons, and distinct gene duplications.</title>
        <authorList>
            <person name="Dietrich F.S."/>
            <person name="Voegeli S."/>
            <person name="Kuo S."/>
            <person name="Philippsen P."/>
        </authorList>
    </citation>
    <scope>GENOME REANNOTATION</scope>
    <source>
        <strain evidence="4">ATCC 10895 / CBS 109.51 / FGSC 9923 / NRRL Y-1056</strain>
    </source>
</reference>
<dbReference type="EMBL" id="AE016819">
    <property type="protein sequence ID" value="ADJ41802.1"/>
    <property type="molecule type" value="Genomic_DNA"/>
</dbReference>
<dbReference type="AlphaFoldDB" id="Q75BG0"/>
<evidence type="ECO:0000256" key="1">
    <source>
        <dbReference type="SAM" id="SignalP"/>
    </source>
</evidence>
<dbReference type="KEGG" id="ago:AGOS_AFR756W"/>
<evidence type="ECO:0000313" key="2">
    <source>
        <dbReference type="EMBL" id="AAS51522.1"/>
    </source>
</evidence>
<proteinExistence type="predicted"/>
<gene>
    <name evidence="2" type="ORF">AGOS_ADL398C</name>
    <name evidence="3" type="ORF">AGOS_AFR756W</name>
</gene>
<dbReference type="Proteomes" id="UP000000591">
    <property type="component" value="Chromosome VI"/>
</dbReference>
<dbReference type="GeneID" id="4619832"/>
<accession>D8FGF3</accession>
<organism evidence="2 4">
    <name type="scientific">Eremothecium gossypii (strain ATCC 10895 / CBS 109.51 / FGSC 9923 / NRRL Y-1056)</name>
    <name type="common">Yeast</name>
    <name type="synonym">Ashbya gossypii</name>
    <dbReference type="NCBI Taxonomy" id="284811"/>
    <lineage>
        <taxon>Eukaryota</taxon>
        <taxon>Fungi</taxon>
        <taxon>Dikarya</taxon>
        <taxon>Ascomycota</taxon>
        <taxon>Saccharomycotina</taxon>
        <taxon>Saccharomycetes</taxon>
        <taxon>Saccharomycetales</taxon>
        <taxon>Saccharomycetaceae</taxon>
        <taxon>Eremothecium</taxon>
    </lineage>
</organism>
<reference evidence="2" key="2">
    <citation type="submission" date="2012-02" db="EMBL/GenBank/DDBJ databases">
        <authorList>
            <person name="Dietrich F.S."/>
            <person name="Voegeli S."/>
            <person name="Philippsen P."/>
        </authorList>
    </citation>
    <scope>NUCLEOTIDE SEQUENCE</scope>
    <source>
        <strain evidence="2">ATCC 10895</strain>
    </source>
</reference>
<feature type="chain" id="PRO_5010143137" evidence="1">
    <location>
        <begin position="23"/>
        <end position="154"/>
    </location>
</feature>
<dbReference type="EMBL" id="AE016817">
    <property type="protein sequence ID" value="AAS51522.1"/>
    <property type="molecule type" value="Genomic_DNA"/>
</dbReference>
<accession>E7FH88</accession>
<evidence type="ECO:0000313" key="4">
    <source>
        <dbReference type="Proteomes" id="UP000000591"/>
    </source>
</evidence>
<dbReference type="FunCoup" id="Q75BG0">
    <property type="interactions" value="63"/>
</dbReference>
<dbReference type="OMA" id="CWAVGPP"/>
<dbReference type="eggNOG" id="ENOG502S09G">
    <property type="taxonomic scope" value="Eukaryota"/>
</dbReference>
<dbReference type="OrthoDB" id="5415592at2759"/>
<reference evidence="2 4" key="1">
    <citation type="journal article" date="2004" name="Science">
        <title>The Ashbya gossypii genome as a tool for mapping the ancient Saccharomyces cerevisiae genome.</title>
        <authorList>
            <person name="Dietrich F.S."/>
            <person name="Voegeli S."/>
            <person name="Brachat S."/>
            <person name="Lerch A."/>
            <person name="Gates K."/>
            <person name="Steiner S."/>
            <person name="Mohr C."/>
            <person name="Pohlmann R."/>
            <person name="Luedi P."/>
            <person name="Choi S."/>
            <person name="Wing R.A."/>
            <person name="Flavier A."/>
            <person name="Gaffney T.D."/>
            <person name="Philippsen P."/>
        </authorList>
    </citation>
    <scope>NUCLEOTIDE SEQUENCE [LARGE SCALE GENOMIC DNA]</scope>
    <source>
        <strain evidence="2">ATCC 10895</strain>
        <strain evidence="4">ATCC 10895 / CBS 109.51 / FGSC 9923 / NRRL Y-1056</strain>
    </source>
</reference>
<evidence type="ECO:0000313" key="3">
    <source>
        <dbReference type="EMBL" id="ADJ41802.1"/>
    </source>
</evidence>